<gene>
    <name evidence="8" type="ORF">MTE01_13070</name>
</gene>
<evidence type="ECO:0000256" key="5">
    <source>
        <dbReference type="SAM" id="Phobius"/>
    </source>
</evidence>
<evidence type="ECO:0000256" key="3">
    <source>
        <dbReference type="ARBA" id="ARBA00022729"/>
    </source>
</evidence>
<proteinExistence type="predicted"/>
<dbReference type="GO" id="GO:0016020">
    <property type="term" value="C:membrane"/>
    <property type="evidence" value="ECO:0007669"/>
    <property type="project" value="InterPro"/>
</dbReference>
<dbReference type="SUPFAM" id="SSF49313">
    <property type="entry name" value="Cadherin-like"/>
    <property type="match status" value="3"/>
</dbReference>
<feature type="transmembrane region" description="Helical" evidence="5">
    <location>
        <begin position="615"/>
        <end position="635"/>
    </location>
</feature>
<dbReference type="InterPro" id="IPR013783">
    <property type="entry name" value="Ig-like_fold"/>
</dbReference>
<evidence type="ECO:0000256" key="1">
    <source>
        <dbReference type="ARBA" id="ARBA00022512"/>
    </source>
</evidence>
<keyword evidence="5" id="KW-0472">Membrane</keyword>
<dbReference type="InterPro" id="IPR011048">
    <property type="entry name" value="Haem_d1_sf"/>
</dbReference>
<keyword evidence="2" id="KW-0964">Secreted</keyword>
<dbReference type="Gene3D" id="2.60.40.10">
    <property type="entry name" value="Immunoglobulins"/>
    <property type="match status" value="3"/>
</dbReference>
<dbReference type="Pfam" id="PF05345">
    <property type="entry name" value="He_PIG"/>
    <property type="match status" value="3"/>
</dbReference>
<keyword evidence="4" id="KW-0572">Peptidoglycan-anchor</keyword>
<reference evidence="8 9" key="1">
    <citation type="submission" date="2019-06" db="EMBL/GenBank/DDBJ databases">
        <title>Whole genome shotgun sequence of Microbacterium testaceum NBRC 12675.</title>
        <authorList>
            <person name="Hosoyama A."/>
            <person name="Uohara A."/>
            <person name="Ohji S."/>
            <person name="Ichikawa N."/>
        </authorList>
    </citation>
    <scope>NUCLEOTIDE SEQUENCE [LARGE SCALE GENOMIC DNA]</scope>
    <source>
        <strain evidence="8 9">NBRC 12675</strain>
    </source>
</reference>
<dbReference type="InterPro" id="IPR015919">
    <property type="entry name" value="Cadherin-like_sf"/>
</dbReference>
<feature type="domain" description="Gram-positive cocci surface proteins LPxTG" evidence="7">
    <location>
        <begin position="606"/>
        <end position="641"/>
    </location>
</feature>
<evidence type="ECO:0000313" key="8">
    <source>
        <dbReference type="EMBL" id="GEB45362.1"/>
    </source>
</evidence>
<accession>A0A4Y3QJR6</accession>
<dbReference type="Gene3D" id="2.130.10.10">
    <property type="entry name" value="YVTN repeat-like/Quinoprotein amine dehydrogenase"/>
    <property type="match status" value="3"/>
</dbReference>
<dbReference type="RefSeq" id="WP_141376412.1">
    <property type="nucleotide sequence ID" value="NZ_BJML01000003.1"/>
</dbReference>
<keyword evidence="3 6" id="KW-0732">Signal</keyword>
<dbReference type="EMBL" id="BJML01000003">
    <property type="protein sequence ID" value="GEB45362.1"/>
    <property type="molecule type" value="Genomic_DNA"/>
</dbReference>
<evidence type="ECO:0000256" key="6">
    <source>
        <dbReference type="SAM" id="SignalP"/>
    </source>
</evidence>
<evidence type="ECO:0000313" key="9">
    <source>
        <dbReference type="Proteomes" id="UP000319525"/>
    </source>
</evidence>
<comment type="caution">
    <text evidence="8">The sequence shown here is derived from an EMBL/GenBank/DDBJ whole genome shotgun (WGS) entry which is preliminary data.</text>
</comment>
<dbReference type="InterPro" id="IPR019931">
    <property type="entry name" value="LPXTG_anchor"/>
</dbReference>
<dbReference type="GO" id="GO:0005509">
    <property type="term" value="F:calcium ion binding"/>
    <property type="evidence" value="ECO:0007669"/>
    <property type="project" value="InterPro"/>
</dbReference>
<dbReference type="InterPro" id="IPR015943">
    <property type="entry name" value="WD40/YVTN_repeat-like_dom_sf"/>
</dbReference>
<dbReference type="PANTHER" id="PTHR47197">
    <property type="entry name" value="PROTEIN NIRF"/>
    <property type="match status" value="1"/>
</dbReference>
<name>A0A4Y3QJR6_MICTE</name>
<evidence type="ECO:0000256" key="4">
    <source>
        <dbReference type="ARBA" id="ARBA00023088"/>
    </source>
</evidence>
<dbReference type="OrthoDB" id="2082707at2"/>
<dbReference type="InterPro" id="IPR051200">
    <property type="entry name" value="Host-pathogen_enzymatic-act"/>
</dbReference>
<dbReference type="GeneID" id="57144003"/>
<dbReference type="NCBIfam" id="TIGR02276">
    <property type="entry name" value="beta_rpt_yvtn"/>
    <property type="match status" value="2"/>
</dbReference>
<dbReference type="PROSITE" id="PS50847">
    <property type="entry name" value="GRAM_POS_ANCHORING"/>
    <property type="match status" value="1"/>
</dbReference>
<evidence type="ECO:0000259" key="7">
    <source>
        <dbReference type="PROSITE" id="PS50847"/>
    </source>
</evidence>
<protein>
    <recommendedName>
        <fullName evidence="7">Gram-positive cocci surface proteins LPxTG domain-containing protein</fullName>
    </recommendedName>
</protein>
<dbReference type="SUPFAM" id="SSF51004">
    <property type="entry name" value="C-terminal (heme d1) domain of cytochrome cd1-nitrite reductase"/>
    <property type="match status" value="1"/>
</dbReference>
<keyword evidence="5" id="KW-0812">Transmembrane</keyword>
<keyword evidence="1" id="KW-0134">Cell wall</keyword>
<organism evidence="8 9">
    <name type="scientific">Microbacterium testaceum</name>
    <name type="common">Aureobacterium testaceum</name>
    <name type="synonym">Brevibacterium testaceum</name>
    <dbReference type="NCBI Taxonomy" id="2033"/>
    <lineage>
        <taxon>Bacteria</taxon>
        <taxon>Bacillati</taxon>
        <taxon>Actinomycetota</taxon>
        <taxon>Actinomycetes</taxon>
        <taxon>Micrococcales</taxon>
        <taxon>Microbacteriaceae</taxon>
        <taxon>Microbacterium</taxon>
    </lineage>
</organism>
<keyword evidence="5" id="KW-1133">Transmembrane helix</keyword>
<evidence type="ECO:0000256" key="2">
    <source>
        <dbReference type="ARBA" id="ARBA00022525"/>
    </source>
</evidence>
<dbReference type="Proteomes" id="UP000319525">
    <property type="component" value="Unassembled WGS sequence"/>
</dbReference>
<feature type="signal peptide" evidence="6">
    <location>
        <begin position="1"/>
        <end position="29"/>
    </location>
</feature>
<dbReference type="AlphaFoldDB" id="A0A4Y3QJR6"/>
<feature type="chain" id="PRO_5021427625" description="Gram-positive cocci surface proteins LPxTG domain-containing protein" evidence="6">
    <location>
        <begin position="30"/>
        <end position="641"/>
    </location>
</feature>
<sequence>MQARYRAFAVALIVSVFGAVSLWPGAATAAEKDIAVGGEPTSIVVSPDGGTLYVGNYDTGAVTIVSTATRSIEGSIEAGAALTDLAVTPDGEYLFTATRSAIQKFSTVGRNLVREWLLGESSAGIALSPDGEAAYATSGNVLRAYLSTGATTLAAVGGSPTSLATTPDGKRVLTTSGDDNTVSVVSVDERQVLATVPVGIFPTDVAVTPDGDLALVTNGVGTVSAIDLSDNTVLDTIRVGRTPMAVTTSADSQWGYIANANDDSVSVISRQTRSVVRTISTGDRPVALALSPDDSTLYVVNNTSQSVSVLTVERAPTFTASTPSETATVGTPYSYAFAASGFPAPTFEVSEGSLPDGLMLSSDGVLSGTPTKSGLSSFRVTASNGVEPNVTTDSITIGVNAGLVAPSFTASNPDEIATVGTKYAFKFAASGHPAPLFTVSQGSLPDGLELDEFDGSLRGYPTTVGTSTFTVTAYNGVDPRATTGPITITTQPAPGAPVFTASTPPPAATAGTPYSYRFAASGYPEPHFSITQGALPDGLMLSSDGWVSGTPTTAGTSTFAITASNGTEPDANTDPITVTVSAAPQVANTPEQQIRSDATPSAAGTLATTGSIASLAAPLLGAGLLAAGVVATILYRRRRPQ</sequence>
<dbReference type="InterPro" id="IPR011964">
    <property type="entry name" value="YVTN_b-propeller_repeat"/>
</dbReference>
<dbReference type="GO" id="GO:0005975">
    <property type="term" value="P:carbohydrate metabolic process"/>
    <property type="evidence" value="ECO:0007669"/>
    <property type="project" value="UniProtKB-ARBA"/>
</dbReference>
<dbReference type="PANTHER" id="PTHR47197:SF3">
    <property type="entry name" value="DIHYDRO-HEME D1 DEHYDROGENASE"/>
    <property type="match status" value="1"/>
</dbReference>